<feature type="region of interest" description="Disordered" evidence="1">
    <location>
        <begin position="411"/>
        <end position="547"/>
    </location>
</feature>
<dbReference type="Proteomes" id="UP001497744">
    <property type="component" value="Unassembled WGS sequence"/>
</dbReference>
<dbReference type="RefSeq" id="XP_067718311.1">
    <property type="nucleotide sequence ID" value="XM_067862210.1"/>
</dbReference>
<dbReference type="EMBL" id="BPLF01000006">
    <property type="protein sequence ID" value="GIX66242.1"/>
    <property type="molecule type" value="Genomic_DNA"/>
</dbReference>
<evidence type="ECO:0000313" key="2">
    <source>
        <dbReference type="EMBL" id="GIX66242.1"/>
    </source>
</evidence>
<evidence type="ECO:0000256" key="1">
    <source>
        <dbReference type="SAM" id="MobiDB-lite"/>
    </source>
</evidence>
<dbReference type="GeneID" id="94197723"/>
<comment type="caution">
    <text evidence="2">The sequence shown here is derived from an EMBL/GenBank/DDBJ whole genome shotgun (WGS) entry which is preliminary data.</text>
</comment>
<accession>A0AAV4M2E3</accession>
<name>A0AAV4M2E3_BABCB</name>
<dbReference type="AlphaFoldDB" id="A0AAV4M2E3"/>
<feature type="compositionally biased region" description="Polar residues" evidence="1">
    <location>
        <begin position="482"/>
        <end position="493"/>
    </location>
</feature>
<sequence>MASGSESGSCEGRQIKEPKTLKDALDFFGALNGNITLVGLIAAKLKQKAGVYFKTDALINGVYDMEECLKEVIGAASIVRKYIVKITYKSNYGYYGLLMSGIHCVDTCADFILNILQTLHVTLYYLYFRVDTSLRRRGGSSWSLFKCNEKGEDLFRWLTAQNSDTTASANNTKAKMLLGGYSDESELSRRPGYQVGQELSTIVDSESSEGHLPDLLLALCFTTAFTRAGTAAVLSFIGAFCTAVNNKTLRNTVVITLQLEGVCSKLLPKLKPFTVPPADETAPITSVFKGNENEYETLLRNETCSKYVDWLKDKFPALIIYLSEMQKECGKWDPDYCGVHNAGPFAYGFMFGGAWGNRENEVYESVGKLPMDVASLIGNSESSTEATLSSLWKCIDPDKYKWPVPSAAAEPTIGTITQPSGDAPAQSSEKVETVSKSQSVQVSAEAAPTSLGQYSEPYRATQSPSISSSSSGADPSASGASTQPAEHTTPASDTSDRSTGSHDSSASGNTAFSRCLSEDSCPHQSHNGAAEGSTGSSASTDDANTDVTNSQSTITIGGATGGAAVLGGGCAALYFLNVGGIKTLITGVP</sequence>
<proteinExistence type="predicted"/>
<organism evidence="2 3">
    <name type="scientific">Babesia caballi</name>
    <dbReference type="NCBI Taxonomy" id="5871"/>
    <lineage>
        <taxon>Eukaryota</taxon>
        <taxon>Sar</taxon>
        <taxon>Alveolata</taxon>
        <taxon>Apicomplexa</taxon>
        <taxon>Aconoidasida</taxon>
        <taxon>Piroplasmida</taxon>
        <taxon>Babesiidae</taxon>
        <taxon>Babesia</taxon>
    </lineage>
</organism>
<feature type="compositionally biased region" description="Low complexity" evidence="1">
    <location>
        <begin position="463"/>
        <end position="481"/>
    </location>
</feature>
<gene>
    <name evidence="2" type="ORF">BcabD6B2_56780</name>
</gene>
<feature type="compositionally biased region" description="Low complexity" evidence="1">
    <location>
        <begin position="527"/>
        <end position="547"/>
    </location>
</feature>
<protein>
    <submittedName>
        <fullName evidence="2">Ribosome-binding protein 1</fullName>
    </submittedName>
</protein>
<reference evidence="2 3" key="1">
    <citation type="submission" date="2021-06" db="EMBL/GenBank/DDBJ databases">
        <title>Genome sequence of Babesia caballi.</title>
        <authorList>
            <person name="Yamagishi J."/>
            <person name="Kidaka T."/>
            <person name="Ochi A."/>
        </authorList>
    </citation>
    <scope>NUCLEOTIDE SEQUENCE [LARGE SCALE GENOMIC DNA]</scope>
    <source>
        <strain evidence="2">USDA-D6B2</strain>
    </source>
</reference>
<evidence type="ECO:0000313" key="3">
    <source>
        <dbReference type="Proteomes" id="UP001497744"/>
    </source>
</evidence>
<feature type="compositionally biased region" description="Polar residues" evidence="1">
    <location>
        <begin position="501"/>
        <end position="512"/>
    </location>
</feature>
<keyword evidence="3" id="KW-1185">Reference proteome</keyword>
<feature type="compositionally biased region" description="Polar residues" evidence="1">
    <location>
        <begin position="414"/>
        <end position="442"/>
    </location>
</feature>